<dbReference type="OrthoDB" id="4171218at2759"/>
<accession>A0A9W9G6D7</accession>
<dbReference type="EMBL" id="JAPQKH010000002">
    <property type="protein sequence ID" value="KAJ5112881.1"/>
    <property type="molecule type" value="Genomic_DNA"/>
</dbReference>
<proteinExistence type="inferred from homology"/>
<evidence type="ECO:0000256" key="3">
    <source>
        <dbReference type="ARBA" id="ARBA00022692"/>
    </source>
</evidence>
<feature type="transmembrane region" description="Helical" evidence="6">
    <location>
        <begin position="176"/>
        <end position="199"/>
    </location>
</feature>
<feature type="transmembrane region" description="Helical" evidence="6">
    <location>
        <begin position="211"/>
        <end position="234"/>
    </location>
</feature>
<evidence type="ECO:0008006" key="9">
    <source>
        <dbReference type="Google" id="ProtNLM"/>
    </source>
</evidence>
<evidence type="ECO:0000256" key="5">
    <source>
        <dbReference type="ARBA" id="ARBA00023136"/>
    </source>
</evidence>
<evidence type="ECO:0000256" key="6">
    <source>
        <dbReference type="SAM" id="Phobius"/>
    </source>
</evidence>
<keyword evidence="3 6" id="KW-0812">Transmembrane</keyword>
<keyword evidence="8" id="KW-1185">Reference proteome</keyword>
<sequence>MGSYIGGLLLAFSVYRSYTTKTVTSLGAVVLALSSLMYVVHPWYTPLVILVIFHIGSARVKKVKRDIKARLTISAPPAKPGSAKHDALQVLSSGVIGTILCAAHAVAVYINPDAQYFTYGQNAADILLIGLVSHYCAGAADDWSGELGILSKSNPRLVTSWNLRQVPPGTNGGVSLVGTIAGFAGSFTIALAFGLVAPFHPDHSSIFDRALLVIALSIWGGFGSIINSFLGGILQPTIIDEKTGKVVEGERGQTAAFQNDAAGSGDAKGVPTNKRMEHGYALLSNNGIFLLTVLIGAVGAMGAAQWAWNVDMSELLPQVQVPQVTIV</sequence>
<feature type="transmembrane region" description="Helical" evidence="6">
    <location>
        <begin position="43"/>
        <end position="60"/>
    </location>
</feature>
<reference evidence="7" key="1">
    <citation type="submission" date="2022-11" db="EMBL/GenBank/DDBJ databases">
        <authorList>
            <person name="Petersen C."/>
        </authorList>
    </citation>
    <scope>NUCLEOTIDE SEQUENCE</scope>
    <source>
        <strain evidence="7">IBT 30069</strain>
    </source>
</reference>
<evidence type="ECO:0000313" key="8">
    <source>
        <dbReference type="Proteomes" id="UP001149165"/>
    </source>
</evidence>
<keyword evidence="4 6" id="KW-1133">Transmembrane helix</keyword>
<evidence type="ECO:0000313" key="7">
    <source>
        <dbReference type="EMBL" id="KAJ5112881.1"/>
    </source>
</evidence>
<dbReference type="Pfam" id="PF01940">
    <property type="entry name" value="DUF92"/>
    <property type="match status" value="1"/>
</dbReference>
<feature type="transmembrane region" description="Helical" evidence="6">
    <location>
        <begin position="288"/>
        <end position="308"/>
    </location>
</feature>
<gene>
    <name evidence="7" type="ORF">N7456_001415</name>
</gene>
<comment type="caution">
    <text evidence="7">The sequence shown here is derived from an EMBL/GenBank/DDBJ whole genome shotgun (WGS) entry which is preliminary data.</text>
</comment>
<dbReference type="PANTHER" id="PTHR13353:SF5">
    <property type="entry name" value="TRANSMEMBRANE PROTEIN 19"/>
    <property type="match status" value="1"/>
</dbReference>
<dbReference type="PANTHER" id="PTHR13353">
    <property type="entry name" value="TRANSMEMBRANE PROTEIN 19"/>
    <property type="match status" value="1"/>
</dbReference>
<comment type="subcellular location">
    <subcellularLocation>
        <location evidence="1">Membrane</location>
        <topology evidence="1">Multi-pass membrane protein</topology>
    </subcellularLocation>
</comment>
<dbReference type="GO" id="GO:0016020">
    <property type="term" value="C:membrane"/>
    <property type="evidence" value="ECO:0007669"/>
    <property type="project" value="UniProtKB-SubCell"/>
</dbReference>
<organism evidence="7 8">
    <name type="scientific">Penicillium angulare</name>
    <dbReference type="NCBI Taxonomy" id="116970"/>
    <lineage>
        <taxon>Eukaryota</taxon>
        <taxon>Fungi</taxon>
        <taxon>Dikarya</taxon>
        <taxon>Ascomycota</taxon>
        <taxon>Pezizomycotina</taxon>
        <taxon>Eurotiomycetes</taxon>
        <taxon>Eurotiomycetidae</taxon>
        <taxon>Eurotiales</taxon>
        <taxon>Aspergillaceae</taxon>
        <taxon>Penicillium</taxon>
    </lineage>
</organism>
<dbReference type="AlphaFoldDB" id="A0A9W9G6D7"/>
<dbReference type="InterPro" id="IPR002794">
    <property type="entry name" value="DUF92_TMEM19"/>
</dbReference>
<evidence type="ECO:0000256" key="2">
    <source>
        <dbReference type="ARBA" id="ARBA00009012"/>
    </source>
</evidence>
<evidence type="ECO:0000256" key="4">
    <source>
        <dbReference type="ARBA" id="ARBA00022989"/>
    </source>
</evidence>
<reference evidence="7" key="2">
    <citation type="journal article" date="2023" name="IMA Fungus">
        <title>Comparative genomic study of the Penicillium genus elucidates a diverse pangenome and 15 lateral gene transfer events.</title>
        <authorList>
            <person name="Petersen C."/>
            <person name="Sorensen T."/>
            <person name="Nielsen M.R."/>
            <person name="Sondergaard T.E."/>
            <person name="Sorensen J.L."/>
            <person name="Fitzpatrick D.A."/>
            <person name="Frisvad J.C."/>
            <person name="Nielsen K.L."/>
        </authorList>
    </citation>
    <scope>NUCLEOTIDE SEQUENCE</scope>
    <source>
        <strain evidence="7">IBT 30069</strain>
    </source>
</reference>
<keyword evidence="5 6" id="KW-0472">Membrane</keyword>
<comment type="similarity">
    <text evidence="2">Belongs to the TMEM19 family.</text>
</comment>
<dbReference type="Proteomes" id="UP001149165">
    <property type="component" value="Unassembled WGS sequence"/>
</dbReference>
<protein>
    <recommendedName>
        <fullName evidence="9">Transmembrane protein 19</fullName>
    </recommendedName>
</protein>
<name>A0A9W9G6D7_9EURO</name>
<evidence type="ECO:0000256" key="1">
    <source>
        <dbReference type="ARBA" id="ARBA00004141"/>
    </source>
</evidence>